<dbReference type="Proteomes" id="UP000054144">
    <property type="component" value="Unassembled WGS sequence"/>
</dbReference>
<proteinExistence type="predicted"/>
<feature type="compositionally biased region" description="Basic and acidic residues" evidence="1">
    <location>
        <begin position="190"/>
        <end position="205"/>
    </location>
</feature>
<feature type="region of interest" description="Disordered" evidence="1">
    <location>
        <begin position="173"/>
        <end position="219"/>
    </location>
</feature>
<evidence type="ECO:0000256" key="1">
    <source>
        <dbReference type="SAM" id="MobiDB-lite"/>
    </source>
</evidence>
<gene>
    <name evidence="2" type="ORF">FISHEDRAFT_59776</name>
</gene>
<keyword evidence="3" id="KW-1185">Reference proteome</keyword>
<feature type="compositionally biased region" description="Basic and acidic residues" evidence="1">
    <location>
        <begin position="173"/>
        <end position="183"/>
    </location>
</feature>
<evidence type="ECO:0000313" key="2">
    <source>
        <dbReference type="EMBL" id="KIY47260.1"/>
    </source>
</evidence>
<organism evidence="2 3">
    <name type="scientific">Fistulina hepatica ATCC 64428</name>
    <dbReference type="NCBI Taxonomy" id="1128425"/>
    <lineage>
        <taxon>Eukaryota</taxon>
        <taxon>Fungi</taxon>
        <taxon>Dikarya</taxon>
        <taxon>Basidiomycota</taxon>
        <taxon>Agaricomycotina</taxon>
        <taxon>Agaricomycetes</taxon>
        <taxon>Agaricomycetidae</taxon>
        <taxon>Agaricales</taxon>
        <taxon>Fistulinaceae</taxon>
        <taxon>Fistulina</taxon>
    </lineage>
</organism>
<evidence type="ECO:0000313" key="3">
    <source>
        <dbReference type="Proteomes" id="UP000054144"/>
    </source>
</evidence>
<protein>
    <submittedName>
        <fullName evidence="2">Uncharacterized protein</fullName>
    </submittedName>
</protein>
<dbReference type="EMBL" id="KN881958">
    <property type="protein sequence ID" value="KIY47260.1"/>
    <property type="molecule type" value="Genomic_DNA"/>
</dbReference>
<name>A0A0D7A937_9AGAR</name>
<dbReference type="OrthoDB" id="2942958at2759"/>
<reference evidence="2 3" key="1">
    <citation type="journal article" date="2015" name="Fungal Genet. Biol.">
        <title>Evolution of novel wood decay mechanisms in Agaricales revealed by the genome sequences of Fistulina hepatica and Cylindrobasidium torrendii.</title>
        <authorList>
            <person name="Floudas D."/>
            <person name="Held B.W."/>
            <person name="Riley R."/>
            <person name="Nagy L.G."/>
            <person name="Koehler G."/>
            <person name="Ransdell A.S."/>
            <person name="Younus H."/>
            <person name="Chow J."/>
            <person name="Chiniquy J."/>
            <person name="Lipzen A."/>
            <person name="Tritt A."/>
            <person name="Sun H."/>
            <person name="Haridas S."/>
            <person name="LaButti K."/>
            <person name="Ohm R.A."/>
            <person name="Kues U."/>
            <person name="Blanchette R.A."/>
            <person name="Grigoriev I.V."/>
            <person name="Minto R.E."/>
            <person name="Hibbett D.S."/>
        </authorList>
    </citation>
    <scope>NUCLEOTIDE SEQUENCE [LARGE SCALE GENOMIC DNA]</scope>
    <source>
        <strain evidence="2 3">ATCC 64428</strain>
    </source>
</reference>
<accession>A0A0D7A937</accession>
<dbReference type="AlphaFoldDB" id="A0A0D7A937"/>
<sequence length="370" mass="42121">MCDKLASKMASIQVAGQTGDFVTLYIAAGLEIEKNQYNLIHLMEAYDCHELQATRKEIDCNRDQVVLVPQLVDHIGLSSALDVEHQSLYLPSALPSQQHMDWGLVTMVEIESKLQEAVLNDDGNKVKKKHATGQAANMHTMKLIETSERMQVECIAQYNQHREALISLREYKDVESNENDEKKKQRKGKGRDETKLKGTGEEEKNTPSPPLFSSNVLDNAPSKDQSAFVNLKAFTPGEDMKAWEEEANMVQYFHAEAEFLQWHDHREQKIVELIQHICSCERREQEWTTIADNLGREGAKAYAKKKSAMWHQMASNAHHLLDGISDRYFVNGTSELANIFLKEWQMEASKYFGLPVTIKFGQVSYLTASQ</sequence>